<evidence type="ECO:0000313" key="2">
    <source>
        <dbReference type="Proteomes" id="UP000054549"/>
    </source>
</evidence>
<organism evidence="1 2">
    <name type="scientific">Amanita muscaria (strain Koide BX008)</name>
    <dbReference type="NCBI Taxonomy" id="946122"/>
    <lineage>
        <taxon>Eukaryota</taxon>
        <taxon>Fungi</taxon>
        <taxon>Dikarya</taxon>
        <taxon>Basidiomycota</taxon>
        <taxon>Agaricomycotina</taxon>
        <taxon>Agaricomycetes</taxon>
        <taxon>Agaricomycetidae</taxon>
        <taxon>Agaricales</taxon>
        <taxon>Pluteineae</taxon>
        <taxon>Amanitaceae</taxon>
        <taxon>Amanita</taxon>
    </lineage>
</organism>
<gene>
    <name evidence="1" type="ORF">M378DRAFT_650123</name>
</gene>
<reference evidence="1 2" key="1">
    <citation type="submission" date="2014-04" db="EMBL/GenBank/DDBJ databases">
        <title>Evolutionary Origins and Diversification of the Mycorrhizal Mutualists.</title>
        <authorList>
            <consortium name="DOE Joint Genome Institute"/>
            <consortium name="Mycorrhizal Genomics Consortium"/>
            <person name="Kohler A."/>
            <person name="Kuo A."/>
            <person name="Nagy L.G."/>
            <person name="Floudas D."/>
            <person name="Copeland A."/>
            <person name="Barry K.W."/>
            <person name="Cichocki N."/>
            <person name="Veneault-Fourrey C."/>
            <person name="LaButti K."/>
            <person name="Lindquist E.A."/>
            <person name="Lipzen A."/>
            <person name="Lundell T."/>
            <person name="Morin E."/>
            <person name="Murat C."/>
            <person name="Riley R."/>
            <person name="Ohm R."/>
            <person name="Sun H."/>
            <person name="Tunlid A."/>
            <person name="Henrissat B."/>
            <person name="Grigoriev I.V."/>
            <person name="Hibbett D.S."/>
            <person name="Martin F."/>
        </authorList>
    </citation>
    <scope>NUCLEOTIDE SEQUENCE [LARGE SCALE GENOMIC DNA]</scope>
    <source>
        <strain evidence="1 2">Koide BX008</strain>
    </source>
</reference>
<sequence>MMQRKSWGTQLSRTSSNTVSIRRYLFQKRSFASETNSVVCSSTSRELDKHIPPAICEMYTCAKGLGKPTICAIYAESEKFHLLAPAPFPSLEQEVSRNMCTAISGIMAYWIEHSNEDIDANDNWFTLEWRDMKV</sequence>
<dbReference type="InParanoid" id="A0A0C2X3L8"/>
<dbReference type="Proteomes" id="UP000054549">
    <property type="component" value="Unassembled WGS sequence"/>
</dbReference>
<keyword evidence="2" id="KW-1185">Reference proteome</keyword>
<dbReference type="OrthoDB" id="2720314at2759"/>
<protein>
    <submittedName>
        <fullName evidence="1">Uncharacterized protein</fullName>
    </submittedName>
</protein>
<evidence type="ECO:0000313" key="1">
    <source>
        <dbReference type="EMBL" id="KIL63811.1"/>
    </source>
</evidence>
<dbReference type="AlphaFoldDB" id="A0A0C2X3L8"/>
<proteinExistence type="predicted"/>
<name>A0A0C2X3L8_AMAMK</name>
<dbReference type="HOGENOM" id="CLU_1895638_0_0_1"/>
<accession>A0A0C2X3L8</accession>
<dbReference type="EMBL" id="KN818255">
    <property type="protein sequence ID" value="KIL63811.1"/>
    <property type="molecule type" value="Genomic_DNA"/>
</dbReference>